<dbReference type="RefSeq" id="WP_087506543.1">
    <property type="nucleotide sequence ID" value="NZ_BMDX01000003.1"/>
</dbReference>
<dbReference type="Proteomes" id="UP000619743">
    <property type="component" value="Unassembled WGS sequence"/>
</dbReference>
<protein>
    <submittedName>
        <fullName evidence="2">Uncharacterized protein</fullName>
    </submittedName>
</protein>
<keyword evidence="1" id="KW-1133">Transmembrane helix</keyword>
<feature type="transmembrane region" description="Helical" evidence="1">
    <location>
        <begin position="12"/>
        <end position="30"/>
    </location>
</feature>
<sequence length="88" mass="9597">MEITLSSALNYAVLLIASITVYVALTRLWPGQKPRPADRRKAIGYGFVGAGLMLMGLGEFFQPDSSIWFYVALPIICVGASFTRKVNG</sequence>
<dbReference type="AlphaFoldDB" id="A0A8J2U324"/>
<dbReference type="EMBL" id="BMDX01000003">
    <property type="protein sequence ID" value="GGA68413.1"/>
    <property type="molecule type" value="Genomic_DNA"/>
</dbReference>
<name>A0A8J2U324_9GAMM</name>
<feature type="transmembrane region" description="Helical" evidence="1">
    <location>
        <begin position="67"/>
        <end position="83"/>
    </location>
</feature>
<keyword evidence="1" id="KW-0812">Transmembrane</keyword>
<keyword evidence="3" id="KW-1185">Reference proteome</keyword>
<keyword evidence="1" id="KW-0472">Membrane</keyword>
<reference evidence="3" key="1">
    <citation type="journal article" date="2019" name="Int. J. Syst. Evol. Microbiol.">
        <title>The Global Catalogue of Microorganisms (GCM) 10K type strain sequencing project: providing services to taxonomists for standard genome sequencing and annotation.</title>
        <authorList>
            <consortium name="The Broad Institute Genomics Platform"/>
            <consortium name="The Broad Institute Genome Sequencing Center for Infectious Disease"/>
            <person name="Wu L."/>
            <person name="Ma J."/>
        </authorList>
    </citation>
    <scope>NUCLEOTIDE SEQUENCE [LARGE SCALE GENOMIC DNA]</scope>
    <source>
        <strain evidence="3">CGMCC 1.10130</strain>
    </source>
</reference>
<organism evidence="2 3">
    <name type="scientific">Neiella marina</name>
    <dbReference type="NCBI Taxonomy" id="508461"/>
    <lineage>
        <taxon>Bacteria</taxon>
        <taxon>Pseudomonadati</taxon>
        <taxon>Pseudomonadota</taxon>
        <taxon>Gammaproteobacteria</taxon>
        <taxon>Alteromonadales</taxon>
        <taxon>Echinimonadaceae</taxon>
        <taxon>Neiella</taxon>
    </lineage>
</organism>
<evidence type="ECO:0000256" key="1">
    <source>
        <dbReference type="SAM" id="Phobius"/>
    </source>
</evidence>
<gene>
    <name evidence="2" type="ORF">GCM10011369_07580</name>
</gene>
<feature type="transmembrane region" description="Helical" evidence="1">
    <location>
        <begin position="42"/>
        <end position="61"/>
    </location>
</feature>
<evidence type="ECO:0000313" key="2">
    <source>
        <dbReference type="EMBL" id="GGA68413.1"/>
    </source>
</evidence>
<comment type="caution">
    <text evidence="2">The sequence shown here is derived from an EMBL/GenBank/DDBJ whole genome shotgun (WGS) entry which is preliminary data.</text>
</comment>
<accession>A0A8J2U324</accession>
<proteinExistence type="predicted"/>
<evidence type="ECO:0000313" key="3">
    <source>
        <dbReference type="Proteomes" id="UP000619743"/>
    </source>
</evidence>